<dbReference type="PROSITE" id="PS51198">
    <property type="entry name" value="UVRD_HELICASE_ATP_BIND"/>
    <property type="match status" value="1"/>
</dbReference>
<evidence type="ECO:0000313" key="17">
    <source>
        <dbReference type="Proteomes" id="UP001620405"/>
    </source>
</evidence>
<accession>A0ABW8ITC6</accession>
<evidence type="ECO:0000256" key="2">
    <source>
        <dbReference type="ARBA" id="ARBA00022741"/>
    </source>
</evidence>
<dbReference type="Proteomes" id="UP001620405">
    <property type="component" value="Unassembled WGS sequence"/>
</dbReference>
<sequence>MDVSHLIDSLNDAQREAVCAPPGHYLVLAGAGSGKTRVLTHRIGWLTQVERVPPWAILAVTFTNKAAGEMRARLDHLIPGGTQGLTVGTFHGIAHRLLRRHWREAELPESFQILDADDQQRLVKRVVAGLGLDEARFPPRQAAWQINSWKDEGKRAENIEHGQHPVTRTLVQIYQAYEDACRRAGLVDFAELLLRAHELWLKQPAILEHYQQRWRYLLIDEFQDTNALQYAWIRVLAGQTGQVFVVGDDDQAIYGWRGAKVENVQQFLRDFPGARTIKLEQNYRSTSNILKAANSVIERNGSRLGKQLWTAGEEGERIAVYAAYNEQDEARFVIERIREYIAEHGDAKDCAILYRSNAQSRNFEEQLIQHDIPYRVYGGQRFFERAEIKDALAYLRLTANRHDDAAFERAVNTPPRGIGDRTLDALRRRARGENTSMWEAALNELSGGSELAGRAKNAVKSFLVMIDEMTRAFTSSPLRGTRGEHMDVLGFEERGEGWGEGPGSLETSAPNSPSPNPLPEGERATSALPLAEQIDHAIVQSGLRDFYEKDSRGNAESRVENLDELVNVASRFELTPDDIEAGLSELPAFLSHAALEAGEGQGESWDDCVQLMTLHSAKGLEFPLVFLVGLEEGLFPSQRSVEDEGRLEEERRLAYVGITRARERLVITHAESRRMHGSEMLARPSRFLGEVPPSLIDEVRPRVQVSRPLYAGRFAEPPPSLKEDLPVKLGQRVNHPSFGEGVVVSAEGSGAHTRLQVNFEGAGSKWLVAAYANLTPL</sequence>
<dbReference type="RefSeq" id="WP_284394992.1">
    <property type="nucleotide sequence ID" value="NZ_BSNQ01000001.1"/>
</dbReference>
<evidence type="ECO:0000256" key="11">
    <source>
        <dbReference type="ARBA" id="ARBA00048988"/>
    </source>
</evidence>
<dbReference type="Gene3D" id="3.40.50.300">
    <property type="entry name" value="P-loop containing nucleotide triphosphate hydrolases"/>
    <property type="match status" value="2"/>
</dbReference>
<evidence type="ECO:0000256" key="12">
    <source>
        <dbReference type="PROSITE-ProRule" id="PRU00560"/>
    </source>
</evidence>
<keyword evidence="4 12" id="KW-0347">Helicase</keyword>
<dbReference type="PANTHER" id="PTHR11070">
    <property type="entry name" value="UVRD / RECB / PCRA DNA HELICASE FAMILY MEMBER"/>
    <property type="match status" value="1"/>
</dbReference>
<proteinExistence type="inferred from homology"/>
<keyword evidence="3 12" id="KW-0378">Hydrolase</keyword>
<dbReference type="Pfam" id="PF21196">
    <property type="entry name" value="PcrA_UvrD_tudor"/>
    <property type="match status" value="1"/>
</dbReference>
<keyword evidence="5 12" id="KW-0067">ATP-binding</keyword>
<dbReference type="InterPro" id="IPR000212">
    <property type="entry name" value="DNA_helicase_UvrD/REP"/>
</dbReference>
<protein>
    <recommendedName>
        <fullName evidence="9">DNA 3'-5' helicase</fullName>
        <ecNumber evidence="9">5.6.2.4</ecNumber>
    </recommendedName>
    <alternativeName>
        <fullName evidence="10">DNA 3'-5' helicase II</fullName>
    </alternativeName>
</protein>
<dbReference type="Gene3D" id="1.10.10.160">
    <property type="match status" value="1"/>
</dbReference>
<feature type="region of interest" description="Disordered" evidence="13">
    <location>
        <begin position="493"/>
        <end position="524"/>
    </location>
</feature>
<gene>
    <name evidence="16" type="ORF">ISP13_03805</name>
</gene>
<evidence type="ECO:0000259" key="15">
    <source>
        <dbReference type="PROSITE" id="PS51217"/>
    </source>
</evidence>
<evidence type="ECO:0000256" key="13">
    <source>
        <dbReference type="SAM" id="MobiDB-lite"/>
    </source>
</evidence>
<comment type="catalytic activity">
    <reaction evidence="11">
        <text>ATP + H2O = ADP + phosphate + H(+)</text>
        <dbReference type="Rhea" id="RHEA:13065"/>
        <dbReference type="ChEBI" id="CHEBI:15377"/>
        <dbReference type="ChEBI" id="CHEBI:15378"/>
        <dbReference type="ChEBI" id="CHEBI:30616"/>
        <dbReference type="ChEBI" id="CHEBI:43474"/>
        <dbReference type="ChEBI" id="CHEBI:456216"/>
        <dbReference type="EC" id="5.6.2.4"/>
    </reaction>
</comment>
<dbReference type="InterPro" id="IPR027417">
    <property type="entry name" value="P-loop_NTPase"/>
</dbReference>
<dbReference type="PANTHER" id="PTHR11070:SF2">
    <property type="entry name" value="ATP-DEPENDENT DNA HELICASE SRS2"/>
    <property type="match status" value="1"/>
</dbReference>
<evidence type="ECO:0000256" key="1">
    <source>
        <dbReference type="ARBA" id="ARBA00009922"/>
    </source>
</evidence>
<name>A0ABW8ITC6_9GAMM</name>
<dbReference type="Pfam" id="PF13361">
    <property type="entry name" value="UvrD_C"/>
    <property type="match status" value="2"/>
</dbReference>
<keyword evidence="7" id="KW-0413">Isomerase</keyword>
<evidence type="ECO:0000256" key="6">
    <source>
        <dbReference type="ARBA" id="ARBA00023125"/>
    </source>
</evidence>
<dbReference type="Gene3D" id="1.10.486.10">
    <property type="entry name" value="PCRA, domain 4"/>
    <property type="match status" value="1"/>
</dbReference>
<dbReference type="SUPFAM" id="SSF52540">
    <property type="entry name" value="P-loop containing nucleoside triphosphate hydrolases"/>
    <property type="match status" value="1"/>
</dbReference>
<evidence type="ECO:0000256" key="8">
    <source>
        <dbReference type="ARBA" id="ARBA00034617"/>
    </source>
</evidence>
<dbReference type="PROSITE" id="PS51217">
    <property type="entry name" value="UVRD_HELICASE_CTER"/>
    <property type="match status" value="1"/>
</dbReference>
<dbReference type="InterPro" id="IPR013986">
    <property type="entry name" value="DExx_box_DNA_helicase_dom_sf"/>
</dbReference>
<dbReference type="EC" id="5.6.2.4" evidence="9"/>
<evidence type="ECO:0000256" key="4">
    <source>
        <dbReference type="ARBA" id="ARBA00022806"/>
    </source>
</evidence>
<organism evidence="16 17">
    <name type="scientific">Dyella lipolytica</name>
    <dbReference type="NCBI Taxonomy" id="1867835"/>
    <lineage>
        <taxon>Bacteria</taxon>
        <taxon>Pseudomonadati</taxon>
        <taxon>Pseudomonadota</taxon>
        <taxon>Gammaproteobacteria</taxon>
        <taxon>Lysobacterales</taxon>
        <taxon>Rhodanobacteraceae</taxon>
        <taxon>Dyella</taxon>
    </lineage>
</organism>
<dbReference type="Pfam" id="PF00580">
    <property type="entry name" value="UvrD-helicase"/>
    <property type="match status" value="1"/>
</dbReference>
<evidence type="ECO:0000256" key="10">
    <source>
        <dbReference type="ARBA" id="ARBA00034923"/>
    </source>
</evidence>
<keyword evidence="2 12" id="KW-0547">Nucleotide-binding</keyword>
<evidence type="ECO:0000259" key="14">
    <source>
        <dbReference type="PROSITE" id="PS51198"/>
    </source>
</evidence>
<dbReference type="CDD" id="cd17932">
    <property type="entry name" value="DEXQc_UvrD"/>
    <property type="match status" value="1"/>
</dbReference>
<keyword evidence="17" id="KW-1185">Reference proteome</keyword>
<comment type="caution">
    <text evidence="16">The sequence shown here is derived from an EMBL/GenBank/DDBJ whole genome shotgun (WGS) entry which is preliminary data.</text>
</comment>
<feature type="binding site" evidence="12">
    <location>
        <begin position="29"/>
        <end position="36"/>
    </location>
    <ligand>
        <name>ATP</name>
        <dbReference type="ChEBI" id="CHEBI:30616"/>
    </ligand>
</feature>
<dbReference type="Gene3D" id="3.30.160.800">
    <property type="match status" value="1"/>
</dbReference>
<dbReference type="InterPro" id="IPR014016">
    <property type="entry name" value="UvrD-like_ATP-bd"/>
</dbReference>
<evidence type="ECO:0000256" key="5">
    <source>
        <dbReference type="ARBA" id="ARBA00022840"/>
    </source>
</evidence>
<dbReference type="InterPro" id="IPR014017">
    <property type="entry name" value="DNA_helicase_UvrD-like_C"/>
</dbReference>
<feature type="domain" description="UvrD-like helicase C-terminal" evidence="15">
    <location>
        <begin position="287"/>
        <end position="619"/>
    </location>
</feature>
<keyword evidence="6" id="KW-0238">DNA-binding</keyword>
<evidence type="ECO:0000256" key="3">
    <source>
        <dbReference type="ARBA" id="ARBA00022801"/>
    </source>
</evidence>
<reference evidence="16 17" key="1">
    <citation type="submission" date="2020-10" db="EMBL/GenBank/DDBJ databases">
        <title>Phylogeny of dyella-like bacteria.</title>
        <authorList>
            <person name="Fu J."/>
        </authorList>
    </citation>
    <scope>NUCLEOTIDE SEQUENCE [LARGE SCALE GENOMIC DNA]</scope>
    <source>
        <strain evidence="16 17">DHOB07</strain>
    </source>
</reference>
<feature type="domain" description="UvrD-like helicase ATP-binding" evidence="14">
    <location>
        <begin position="8"/>
        <end position="286"/>
    </location>
</feature>
<dbReference type="CDD" id="cd18807">
    <property type="entry name" value="SF1_C_UvrD"/>
    <property type="match status" value="2"/>
</dbReference>
<evidence type="ECO:0000256" key="7">
    <source>
        <dbReference type="ARBA" id="ARBA00023235"/>
    </source>
</evidence>
<evidence type="ECO:0000256" key="9">
    <source>
        <dbReference type="ARBA" id="ARBA00034808"/>
    </source>
</evidence>
<comment type="similarity">
    <text evidence="1">Belongs to the helicase family. UvrD subfamily.</text>
</comment>
<evidence type="ECO:0000313" key="16">
    <source>
        <dbReference type="EMBL" id="MFK2872644.1"/>
    </source>
</evidence>
<comment type="catalytic activity">
    <reaction evidence="8">
        <text>Couples ATP hydrolysis with the unwinding of duplex DNA by translocating in the 3'-5' direction.</text>
        <dbReference type="EC" id="5.6.2.4"/>
    </reaction>
</comment>
<dbReference type="EMBL" id="JADIKG010000010">
    <property type="protein sequence ID" value="MFK2872644.1"/>
    <property type="molecule type" value="Genomic_DNA"/>
</dbReference>